<name>A0AAV7JAJ2_COTGL</name>
<evidence type="ECO:0000313" key="2">
    <source>
        <dbReference type="Proteomes" id="UP000826195"/>
    </source>
</evidence>
<evidence type="ECO:0000313" key="1">
    <source>
        <dbReference type="EMBL" id="KAH0569034.1"/>
    </source>
</evidence>
<dbReference type="Proteomes" id="UP000826195">
    <property type="component" value="Unassembled WGS sequence"/>
</dbReference>
<accession>A0AAV7JAJ2</accession>
<gene>
    <name evidence="1" type="ORF">KQX54_021740</name>
</gene>
<reference evidence="1 2" key="1">
    <citation type="journal article" date="2021" name="J. Hered.">
        <title>A chromosome-level genome assembly of the parasitoid wasp, Cotesia glomerata (Hymenoptera: Braconidae).</title>
        <authorList>
            <person name="Pinto B.J."/>
            <person name="Weis J.J."/>
            <person name="Gamble T."/>
            <person name="Ode P.J."/>
            <person name="Paul R."/>
            <person name="Zaspel J.M."/>
        </authorList>
    </citation>
    <scope>NUCLEOTIDE SEQUENCE [LARGE SCALE GENOMIC DNA]</scope>
    <source>
        <strain evidence="1">CgM1</strain>
    </source>
</reference>
<comment type="caution">
    <text evidence="1">The sequence shown here is derived from an EMBL/GenBank/DDBJ whole genome shotgun (WGS) entry which is preliminary data.</text>
</comment>
<dbReference type="EMBL" id="JAHXZJ010000001">
    <property type="protein sequence ID" value="KAH0569034.1"/>
    <property type="molecule type" value="Genomic_DNA"/>
</dbReference>
<proteinExistence type="predicted"/>
<organism evidence="1 2">
    <name type="scientific">Cotesia glomerata</name>
    <name type="common">Lepidopteran parasitic wasp</name>
    <name type="synonym">Apanteles glomeratus</name>
    <dbReference type="NCBI Taxonomy" id="32391"/>
    <lineage>
        <taxon>Eukaryota</taxon>
        <taxon>Metazoa</taxon>
        <taxon>Ecdysozoa</taxon>
        <taxon>Arthropoda</taxon>
        <taxon>Hexapoda</taxon>
        <taxon>Insecta</taxon>
        <taxon>Pterygota</taxon>
        <taxon>Neoptera</taxon>
        <taxon>Endopterygota</taxon>
        <taxon>Hymenoptera</taxon>
        <taxon>Apocrita</taxon>
        <taxon>Ichneumonoidea</taxon>
        <taxon>Braconidae</taxon>
        <taxon>Microgastrinae</taxon>
        <taxon>Cotesia</taxon>
    </lineage>
</organism>
<dbReference type="AlphaFoldDB" id="A0AAV7JAJ2"/>
<sequence length="119" mass="13702">MLYDFNGDKCAGVKLNCVLYIKHRASLIHIKARHSHTSTLSSEITRSLLDTNTVKLRVVRGRSIRSVETRQFLTPEEAFKPPQVPRITRHHELPTLCRRNVAKSPMLAVRNLFWEQIVG</sequence>
<protein>
    <submittedName>
        <fullName evidence="1">Uncharacterized protein</fullName>
    </submittedName>
</protein>
<keyword evidence="2" id="KW-1185">Reference proteome</keyword>